<organism evidence="1 2">
    <name type="scientific">Staphylococcus coagulans</name>
    <dbReference type="NCBI Taxonomy" id="74706"/>
    <lineage>
        <taxon>Bacteria</taxon>
        <taxon>Bacillati</taxon>
        <taxon>Bacillota</taxon>
        <taxon>Bacilli</taxon>
        <taxon>Bacillales</taxon>
        <taxon>Staphylococcaceae</taxon>
        <taxon>Staphylococcus</taxon>
    </lineage>
</organism>
<name>A0A9X0PH52_9STAP</name>
<accession>A0A9X0PH52</accession>
<gene>
    <name evidence="1" type="ORF">HR081_12280</name>
</gene>
<dbReference type="Gene3D" id="1.10.8.200">
    <property type="entry name" value="Replisome organizer (g39p helicase loader/inhibitor protein)"/>
    <property type="match status" value="1"/>
</dbReference>
<reference evidence="1 2" key="1">
    <citation type="journal article" date="2020" name="Access Microbiol">
        <title>Isolation and genome sequencing of Staphylococcus schleiferi subspecies coagulans from Antarctic seals.</title>
        <authorList>
            <person name="Foster G."/>
            <person name="Robb A."/>
            <person name="Paterson G.K."/>
        </authorList>
    </citation>
    <scope>NUCLEOTIDE SEQUENCE [LARGE SCALE GENOMIC DNA]</scope>
    <source>
        <strain evidence="1 2">M615/02/4</strain>
    </source>
</reference>
<dbReference type="AlphaFoldDB" id="A0A9X0PH52"/>
<comment type="caution">
    <text evidence="1">The sequence shown here is derived from an EMBL/GenBank/DDBJ whole genome shotgun (WGS) entry which is preliminary data.</text>
</comment>
<evidence type="ECO:0000313" key="1">
    <source>
        <dbReference type="EMBL" id="MBA8777645.1"/>
    </source>
</evidence>
<proteinExistence type="predicted"/>
<evidence type="ECO:0008006" key="3">
    <source>
        <dbReference type="Google" id="ProtNLM"/>
    </source>
</evidence>
<dbReference type="EMBL" id="JABTCN010000078">
    <property type="protein sequence ID" value="MBA8777645.1"/>
    <property type="molecule type" value="Genomic_DNA"/>
</dbReference>
<dbReference type="Proteomes" id="UP000524893">
    <property type="component" value="Unassembled WGS sequence"/>
</dbReference>
<dbReference type="RefSeq" id="WP_182281373.1">
    <property type="nucleotide sequence ID" value="NZ_JABTCN010000078.1"/>
</dbReference>
<protein>
    <recommendedName>
        <fullName evidence="3">Phage protein</fullName>
    </recommendedName>
</protein>
<evidence type="ECO:0000313" key="2">
    <source>
        <dbReference type="Proteomes" id="UP000524893"/>
    </source>
</evidence>
<sequence length="115" mass="13650">MMTKQEALSILRLVDDAFAMNLSKDTIKTWLDIISEKGDYEPTLNKTKHYIANNSYRPKIADIIAYKPKYFNHSKIPEKETKEYRLKNDPNYKKELEAARERWQKMKEELGIGEH</sequence>